<gene>
    <name evidence="2" type="ORF">SI65_01904</name>
    <name evidence="3" type="ORF">SI65_01978</name>
</gene>
<dbReference type="OrthoDB" id="5304511at2759"/>
<dbReference type="VEuPathDB" id="FungiDB:SI65_01978"/>
<dbReference type="EMBL" id="JXNT01000001">
    <property type="protein sequence ID" value="ODM24314.1"/>
    <property type="molecule type" value="Genomic_DNA"/>
</dbReference>
<accession>A0A1E3BTV1</accession>
<keyword evidence="4" id="KW-1185">Reference proteome</keyword>
<reference evidence="3 4" key="1">
    <citation type="journal article" date="2016" name="BMC Genomics">
        <title>Comparative genomic and transcriptomic analyses of the Fuzhuan brick tea-fermentation fungus Aspergillus cristatus.</title>
        <authorList>
            <person name="Ge Y."/>
            <person name="Wang Y."/>
            <person name="Liu Y."/>
            <person name="Tan Y."/>
            <person name="Ren X."/>
            <person name="Zhang X."/>
            <person name="Hyde K.D."/>
            <person name="Liu Y."/>
            <person name="Liu Z."/>
        </authorList>
    </citation>
    <scope>NUCLEOTIDE SEQUENCE [LARGE SCALE GENOMIC DNA]</scope>
    <source>
        <strain evidence="3 4">GZAAS20.1005</strain>
    </source>
</reference>
<evidence type="ECO:0000313" key="3">
    <source>
        <dbReference type="EMBL" id="ODM24388.1"/>
    </source>
</evidence>
<evidence type="ECO:0000313" key="4">
    <source>
        <dbReference type="Proteomes" id="UP000094569"/>
    </source>
</evidence>
<feature type="region of interest" description="Disordered" evidence="1">
    <location>
        <begin position="146"/>
        <end position="170"/>
    </location>
</feature>
<evidence type="ECO:0000313" key="2">
    <source>
        <dbReference type="EMBL" id="ODM24314.1"/>
    </source>
</evidence>
<protein>
    <submittedName>
        <fullName evidence="3">Uncharacterized protein</fullName>
    </submittedName>
</protein>
<comment type="caution">
    <text evidence="3">The sequence shown here is derived from an EMBL/GenBank/DDBJ whole genome shotgun (WGS) entry which is preliminary data.</text>
</comment>
<proteinExistence type="predicted"/>
<name>A0A1E3BTV1_ASPCR</name>
<sequence length="239" mass="28385">MARALYRFQLYYNLFSVSIGFEDVDILRIFMGNYEPWEVEEIVCIYTFVKAKFNQVFDGIHCDVHPENPRFEDQRRPPTPNEAFDFDHAWNRNFLLDGTVSRGLELLHDVIFKIKDHAHLVSTMQEKISQAKGYSIEVVLDETTQSIRRDEHPSDQDLKQERRDSLPFQGDSAELPPLAWTVIWHGTYSNLFGWYVKDPIRLWGYIMWDAARLEYTGARGLLVRQWKEFWKDFDPRDDL</sequence>
<evidence type="ECO:0000256" key="1">
    <source>
        <dbReference type="SAM" id="MobiDB-lite"/>
    </source>
</evidence>
<dbReference type="STRING" id="573508.A0A1E3BTV1"/>
<dbReference type="EMBL" id="JXNT01000001">
    <property type="protein sequence ID" value="ODM24388.1"/>
    <property type="molecule type" value="Genomic_DNA"/>
</dbReference>
<organism evidence="3 4">
    <name type="scientific">Aspergillus cristatus</name>
    <name type="common">Chinese Fuzhuan brick tea-fermentation fungus</name>
    <name type="synonym">Eurotium cristatum</name>
    <dbReference type="NCBI Taxonomy" id="573508"/>
    <lineage>
        <taxon>Eukaryota</taxon>
        <taxon>Fungi</taxon>
        <taxon>Dikarya</taxon>
        <taxon>Ascomycota</taxon>
        <taxon>Pezizomycotina</taxon>
        <taxon>Eurotiomycetes</taxon>
        <taxon>Eurotiomycetidae</taxon>
        <taxon>Eurotiales</taxon>
        <taxon>Aspergillaceae</taxon>
        <taxon>Aspergillus</taxon>
        <taxon>Aspergillus subgen. Aspergillus</taxon>
    </lineage>
</organism>
<dbReference type="VEuPathDB" id="FungiDB:SI65_01904"/>
<feature type="compositionally biased region" description="Basic and acidic residues" evidence="1">
    <location>
        <begin position="147"/>
        <end position="165"/>
    </location>
</feature>
<dbReference type="AlphaFoldDB" id="A0A1E3BTV1"/>
<dbReference type="Proteomes" id="UP000094569">
    <property type="component" value="Unassembled WGS sequence"/>
</dbReference>